<evidence type="ECO:0000313" key="2">
    <source>
        <dbReference type="EnsemblMetazoa" id="ADIR006750-PA"/>
    </source>
</evidence>
<dbReference type="AlphaFoldDB" id="A0A182NGH7"/>
<protein>
    <submittedName>
        <fullName evidence="2">Uncharacterized protein</fullName>
    </submittedName>
</protein>
<name>A0A182NGH7_9DIPT</name>
<evidence type="ECO:0000313" key="3">
    <source>
        <dbReference type="Proteomes" id="UP000075884"/>
    </source>
</evidence>
<dbReference type="EnsemblMetazoa" id="ADIR006750-RA">
    <property type="protein sequence ID" value="ADIR006750-PA"/>
    <property type="gene ID" value="ADIR006750"/>
</dbReference>
<dbReference type="VEuPathDB" id="VectorBase:ADIR006750"/>
<sequence length="315" mass="35436">DVFVRNEDEDRYYLGTVVKLDSRACIVQFADQTTQQTGIDNIQILDDTTVIINEEQDAHNDKEIITTDDPSTSGPAVTEENEIVGKCRICKEDRLNEPLLKLSTIELHEALHRTLKSNPDTFVNGKQGPQLATFWTLRSPLPPPPQILDLKVSRERTVTETLLMMKQEAKRKKHHIVPRCPQFERSVDAPSEDASVRKNSSLGCLIPQSNDFAGTNNPFYGQQTPSTVQRTIGKNRPRKVGIGKRCRGPDDTQSSQSNAKRQLSSQPEKNDDGGEVEEIPSDASRDNLNVIGKRTNLCGKTEHLLVRKERQQQEE</sequence>
<feature type="region of interest" description="Disordered" evidence="1">
    <location>
        <begin position="215"/>
        <end position="290"/>
    </location>
</feature>
<reference evidence="2" key="2">
    <citation type="submission" date="2020-05" db="UniProtKB">
        <authorList>
            <consortium name="EnsemblMetazoa"/>
        </authorList>
    </citation>
    <scope>IDENTIFICATION</scope>
    <source>
        <strain evidence="2">WRAIR2</strain>
    </source>
</reference>
<feature type="compositionally biased region" description="Polar residues" evidence="1">
    <location>
        <begin position="251"/>
        <end position="267"/>
    </location>
</feature>
<dbReference type="STRING" id="7168.A0A182NGH7"/>
<dbReference type="Gene3D" id="2.30.30.140">
    <property type="match status" value="1"/>
</dbReference>
<organism evidence="2 3">
    <name type="scientific">Anopheles dirus</name>
    <dbReference type="NCBI Taxonomy" id="7168"/>
    <lineage>
        <taxon>Eukaryota</taxon>
        <taxon>Metazoa</taxon>
        <taxon>Ecdysozoa</taxon>
        <taxon>Arthropoda</taxon>
        <taxon>Hexapoda</taxon>
        <taxon>Insecta</taxon>
        <taxon>Pterygota</taxon>
        <taxon>Neoptera</taxon>
        <taxon>Endopterygota</taxon>
        <taxon>Diptera</taxon>
        <taxon>Nematocera</taxon>
        <taxon>Culicoidea</taxon>
        <taxon>Culicidae</taxon>
        <taxon>Anophelinae</taxon>
        <taxon>Anopheles</taxon>
    </lineage>
</organism>
<evidence type="ECO:0000256" key="1">
    <source>
        <dbReference type="SAM" id="MobiDB-lite"/>
    </source>
</evidence>
<reference evidence="3" key="1">
    <citation type="submission" date="2013-03" db="EMBL/GenBank/DDBJ databases">
        <title>The Genome Sequence of Anopheles dirus WRAIR2.</title>
        <authorList>
            <consortium name="The Broad Institute Genomics Platform"/>
            <person name="Neafsey D.E."/>
            <person name="Walton C."/>
            <person name="Walker B."/>
            <person name="Young S.K."/>
            <person name="Zeng Q."/>
            <person name="Gargeya S."/>
            <person name="Fitzgerald M."/>
            <person name="Haas B."/>
            <person name="Abouelleil A."/>
            <person name="Allen A.W."/>
            <person name="Alvarado L."/>
            <person name="Arachchi H.M."/>
            <person name="Berlin A.M."/>
            <person name="Chapman S.B."/>
            <person name="Gainer-Dewar J."/>
            <person name="Goldberg J."/>
            <person name="Griggs A."/>
            <person name="Gujja S."/>
            <person name="Hansen M."/>
            <person name="Howarth C."/>
            <person name="Imamovic A."/>
            <person name="Ireland A."/>
            <person name="Larimer J."/>
            <person name="McCowan C."/>
            <person name="Murphy C."/>
            <person name="Pearson M."/>
            <person name="Poon T.W."/>
            <person name="Priest M."/>
            <person name="Roberts A."/>
            <person name="Saif S."/>
            <person name="Shea T."/>
            <person name="Sisk P."/>
            <person name="Sykes S."/>
            <person name="Wortman J."/>
            <person name="Nusbaum C."/>
            <person name="Birren B."/>
        </authorList>
    </citation>
    <scope>NUCLEOTIDE SEQUENCE [LARGE SCALE GENOMIC DNA]</scope>
    <source>
        <strain evidence="3">WRAIR2</strain>
    </source>
</reference>
<feature type="compositionally biased region" description="Polar residues" evidence="1">
    <location>
        <begin position="215"/>
        <end position="232"/>
    </location>
</feature>
<proteinExistence type="predicted"/>
<accession>A0A182NGH7</accession>
<feature type="compositionally biased region" description="Basic residues" evidence="1">
    <location>
        <begin position="233"/>
        <end position="246"/>
    </location>
</feature>
<dbReference type="Proteomes" id="UP000075884">
    <property type="component" value="Unassembled WGS sequence"/>
</dbReference>
<keyword evidence="3" id="KW-1185">Reference proteome</keyword>